<dbReference type="InterPro" id="IPR001254">
    <property type="entry name" value="Trypsin_dom"/>
</dbReference>
<evidence type="ECO:0000259" key="1">
    <source>
        <dbReference type="Pfam" id="PF00089"/>
    </source>
</evidence>
<reference evidence="2 3" key="1">
    <citation type="journal article" date="2019" name="J. Ind. Microbiol. Biotechnol.">
        <title>The complete genomic sequence of Streptomyces spectabilis NRRL-2792 and identification of secondary metabolite biosynthetic gene clusters.</title>
        <authorList>
            <person name="Sinha A."/>
            <person name="Phillips-Salemka S."/>
            <person name="Niraula T.A."/>
            <person name="Short K.A."/>
            <person name="Niraula N.P."/>
        </authorList>
    </citation>
    <scope>NUCLEOTIDE SEQUENCE [LARGE SCALE GENOMIC DNA]</scope>
    <source>
        <strain evidence="2 3">NRRL 2792</strain>
    </source>
</reference>
<dbReference type="InterPro" id="IPR028994">
    <property type="entry name" value="Integrin_alpha_N"/>
</dbReference>
<accession>A0A516R1S4</accession>
<dbReference type="GO" id="GO:0004252">
    <property type="term" value="F:serine-type endopeptidase activity"/>
    <property type="evidence" value="ECO:0007669"/>
    <property type="project" value="InterPro"/>
</dbReference>
<dbReference type="Gene3D" id="2.40.10.10">
    <property type="entry name" value="Trypsin-like serine proteases"/>
    <property type="match status" value="2"/>
</dbReference>
<dbReference type="SUPFAM" id="SSF69318">
    <property type="entry name" value="Integrin alpha N-terminal domain"/>
    <property type="match status" value="1"/>
</dbReference>
<organism evidence="2 3">
    <name type="scientific">Streptomyces spectabilis</name>
    <dbReference type="NCBI Taxonomy" id="68270"/>
    <lineage>
        <taxon>Bacteria</taxon>
        <taxon>Bacillati</taxon>
        <taxon>Actinomycetota</taxon>
        <taxon>Actinomycetes</taxon>
        <taxon>Kitasatosporales</taxon>
        <taxon>Streptomycetaceae</taxon>
        <taxon>Streptomyces</taxon>
    </lineage>
</organism>
<dbReference type="RefSeq" id="WP_144001187.1">
    <property type="nucleotide sequence ID" value="NZ_CP040916.1"/>
</dbReference>
<dbReference type="AlphaFoldDB" id="A0A516R1S4"/>
<protein>
    <submittedName>
        <fullName evidence="2">S1 family peptidase</fullName>
    </submittedName>
</protein>
<dbReference type="Pfam" id="PF00089">
    <property type="entry name" value="Trypsin"/>
    <property type="match status" value="1"/>
</dbReference>
<dbReference type="InterPro" id="IPR009003">
    <property type="entry name" value="Peptidase_S1_PA"/>
</dbReference>
<feature type="domain" description="Peptidase S1" evidence="1">
    <location>
        <begin position="15"/>
        <end position="207"/>
    </location>
</feature>
<dbReference type="EMBL" id="CP040916">
    <property type="protein sequence ID" value="QDQ09609.1"/>
    <property type="molecule type" value="Genomic_DNA"/>
</dbReference>
<dbReference type="SUPFAM" id="SSF50494">
    <property type="entry name" value="Trypsin-like serine proteases"/>
    <property type="match status" value="1"/>
</dbReference>
<dbReference type="PROSITE" id="PS00134">
    <property type="entry name" value="TRYPSIN_HIS"/>
    <property type="match status" value="1"/>
</dbReference>
<evidence type="ECO:0000313" key="3">
    <source>
        <dbReference type="Proteomes" id="UP000316806"/>
    </source>
</evidence>
<gene>
    <name evidence="2" type="ORF">FH965_02745</name>
</gene>
<evidence type="ECO:0000313" key="2">
    <source>
        <dbReference type="EMBL" id="QDQ09609.1"/>
    </source>
</evidence>
<proteinExistence type="predicted"/>
<dbReference type="InterPro" id="IPR018114">
    <property type="entry name" value="TRYPSIN_HIS"/>
</dbReference>
<name>A0A516R1S4_STRST</name>
<dbReference type="InterPro" id="IPR043504">
    <property type="entry name" value="Peptidase_S1_PA_chymotrypsin"/>
</dbReference>
<sequence>MAASARRQGTYFGGTPTVGTFFSSQSAVGSKDGDTYCTASVVHSKTRDLILTAGHCSFSLGKTHQVFVPKYQRGQGGARQELGIFPIKKVFKDPRYVRNTKGSVSDLDFGFARVGRNSKGQKLEDATGAALKLTPTGSYEHKNVTVIGYPAGQAAGNDDQKPLKCTANTARLPRFRQMEFVCGGYYGGVSGGPWITDFNPETGTGTIIGNTGGYNGGGNDQNVDWLIYSPLHGRELQALYDDAVAGRKPSRPEKYSPVNDSPGLPGNAGTWTHAGLLASGHHTGPGSGDDLTVVWTDGEVTLYKNNQGRFEESRLKARNGTWTHARSITSGDFADRAEPDLMVLWTDGEVTLYPDVGTNGLSSGTEIQMAPPKSTWQYARQITAGRFKAKKYITDLTVRWKDGETSLYTSTGPKGFGTEHTLVKKQEPNWWHYPRQITSGQYADTSGWDLLVRWKDGELDSYTHTSPAGLGSEARFWGKNSTWTYARAMTTGDYTGNGRTDDVIVRWADGETTLYTGTRAGRIGTEHRLVSPNSLG</sequence>
<dbReference type="Proteomes" id="UP000316806">
    <property type="component" value="Chromosome"/>
</dbReference>
<dbReference type="GO" id="GO:0006508">
    <property type="term" value="P:proteolysis"/>
    <property type="evidence" value="ECO:0007669"/>
    <property type="project" value="InterPro"/>
</dbReference>